<feature type="transmembrane region" description="Helical" evidence="2">
    <location>
        <begin position="50"/>
        <end position="74"/>
    </location>
</feature>
<dbReference type="OrthoDB" id="3548529at2759"/>
<evidence type="ECO:0000313" key="4">
    <source>
        <dbReference type="Proteomes" id="UP000235672"/>
    </source>
</evidence>
<keyword evidence="2" id="KW-0812">Transmembrane</keyword>
<feature type="transmembrane region" description="Helical" evidence="2">
    <location>
        <begin position="115"/>
        <end position="139"/>
    </location>
</feature>
<feature type="transmembrane region" description="Helical" evidence="2">
    <location>
        <begin position="81"/>
        <end position="103"/>
    </location>
</feature>
<evidence type="ECO:0000313" key="3">
    <source>
        <dbReference type="EMBL" id="PMD14409.1"/>
    </source>
</evidence>
<proteinExistence type="predicted"/>
<accession>A0A2J6PK98</accession>
<reference evidence="3 4" key="1">
    <citation type="submission" date="2016-05" db="EMBL/GenBank/DDBJ databases">
        <title>A degradative enzymes factory behind the ericoid mycorrhizal symbiosis.</title>
        <authorList>
            <consortium name="DOE Joint Genome Institute"/>
            <person name="Martino E."/>
            <person name="Morin E."/>
            <person name="Grelet G."/>
            <person name="Kuo A."/>
            <person name="Kohler A."/>
            <person name="Daghino S."/>
            <person name="Barry K."/>
            <person name="Choi C."/>
            <person name="Cichocki N."/>
            <person name="Clum A."/>
            <person name="Copeland A."/>
            <person name="Hainaut M."/>
            <person name="Haridas S."/>
            <person name="Labutti K."/>
            <person name="Lindquist E."/>
            <person name="Lipzen A."/>
            <person name="Khouja H.-R."/>
            <person name="Murat C."/>
            <person name="Ohm R."/>
            <person name="Olson A."/>
            <person name="Spatafora J."/>
            <person name="Veneault-Fourrey C."/>
            <person name="Henrissat B."/>
            <person name="Grigoriev I."/>
            <person name="Martin F."/>
            <person name="Perotto S."/>
        </authorList>
    </citation>
    <scope>NUCLEOTIDE SEQUENCE [LARGE SCALE GENOMIC DNA]</scope>
    <source>
        <strain evidence="3 4">UAMH 7357</strain>
    </source>
</reference>
<protein>
    <submittedName>
        <fullName evidence="3">Uncharacterized protein</fullName>
    </submittedName>
</protein>
<name>A0A2J6PK98_9HELO</name>
<dbReference type="EMBL" id="KZ613522">
    <property type="protein sequence ID" value="PMD14409.1"/>
    <property type="molecule type" value="Genomic_DNA"/>
</dbReference>
<dbReference type="Proteomes" id="UP000235672">
    <property type="component" value="Unassembled WGS sequence"/>
</dbReference>
<gene>
    <name evidence="3" type="ORF">NA56DRAFT_650982</name>
</gene>
<feature type="region of interest" description="Disordered" evidence="1">
    <location>
        <begin position="150"/>
        <end position="188"/>
    </location>
</feature>
<evidence type="ECO:0000256" key="2">
    <source>
        <dbReference type="SAM" id="Phobius"/>
    </source>
</evidence>
<keyword evidence="2" id="KW-0472">Membrane</keyword>
<organism evidence="3 4">
    <name type="scientific">Hyaloscypha hepaticicola</name>
    <dbReference type="NCBI Taxonomy" id="2082293"/>
    <lineage>
        <taxon>Eukaryota</taxon>
        <taxon>Fungi</taxon>
        <taxon>Dikarya</taxon>
        <taxon>Ascomycota</taxon>
        <taxon>Pezizomycotina</taxon>
        <taxon>Leotiomycetes</taxon>
        <taxon>Helotiales</taxon>
        <taxon>Hyaloscyphaceae</taxon>
        <taxon>Hyaloscypha</taxon>
    </lineage>
</organism>
<keyword evidence="2" id="KW-1133">Transmembrane helix</keyword>
<sequence>MLWTPTTILLHALWCWQFALSCAAEVLLLMAIATSYQNLWGAGREVPPTWAWVLFAVNGLLAVLVVAEICLYANSNLSPNLYLGLQTGKLAYATLIFVLFLAFSNMPKTDGLRDLFQEIIGILVFYTPWILNFVLAVLIKLTEKNSVKEEVTGSENAENSPERAPLLPAQIPGPKLPSQRMAVQRYPS</sequence>
<dbReference type="AlphaFoldDB" id="A0A2J6PK98"/>
<keyword evidence="4" id="KW-1185">Reference proteome</keyword>
<evidence type="ECO:0000256" key="1">
    <source>
        <dbReference type="SAM" id="MobiDB-lite"/>
    </source>
</evidence>